<gene>
    <name evidence="1" type="ORF">N8T08_006281</name>
</gene>
<evidence type="ECO:0000313" key="1">
    <source>
        <dbReference type="EMBL" id="KAK1143475.1"/>
    </source>
</evidence>
<keyword evidence="2" id="KW-1185">Reference proteome</keyword>
<organism evidence="1 2">
    <name type="scientific">Aspergillus melleus</name>
    <dbReference type="NCBI Taxonomy" id="138277"/>
    <lineage>
        <taxon>Eukaryota</taxon>
        <taxon>Fungi</taxon>
        <taxon>Dikarya</taxon>
        <taxon>Ascomycota</taxon>
        <taxon>Pezizomycotina</taxon>
        <taxon>Eurotiomycetes</taxon>
        <taxon>Eurotiomycetidae</taxon>
        <taxon>Eurotiales</taxon>
        <taxon>Aspergillaceae</taxon>
        <taxon>Aspergillus</taxon>
        <taxon>Aspergillus subgen. Circumdati</taxon>
    </lineage>
</organism>
<evidence type="ECO:0000313" key="2">
    <source>
        <dbReference type="Proteomes" id="UP001177260"/>
    </source>
</evidence>
<dbReference type="EMBL" id="JAOPJF010000039">
    <property type="protein sequence ID" value="KAK1143475.1"/>
    <property type="molecule type" value="Genomic_DNA"/>
</dbReference>
<protein>
    <submittedName>
        <fullName evidence="1">Uncharacterized protein</fullName>
    </submittedName>
</protein>
<reference evidence="1 2" key="1">
    <citation type="journal article" date="2023" name="ACS Omega">
        <title>Identification of the Neoaspergillic Acid Biosynthesis Gene Cluster by Establishing an In Vitro CRISPR-Ribonucleoprotein Genetic System in Aspergillus melleus.</title>
        <authorList>
            <person name="Yuan B."/>
            <person name="Grau M.F."/>
            <person name="Murata R.M."/>
            <person name="Torok T."/>
            <person name="Venkateswaran K."/>
            <person name="Stajich J.E."/>
            <person name="Wang C.C.C."/>
        </authorList>
    </citation>
    <scope>NUCLEOTIDE SEQUENCE [LARGE SCALE GENOMIC DNA]</scope>
    <source>
        <strain evidence="1 2">IMV 1140</strain>
    </source>
</reference>
<comment type="caution">
    <text evidence="1">The sequence shown here is derived from an EMBL/GenBank/DDBJ whole genome shotgun (WGS) entry which is preliminary data.</text>
</comment>
<accession>A0ACC3B0D5</accession>
<dbReference type="Proteomes" id="UP001177260">
    <property type="component" value="Unassembled WGS sequence"/>
</dbReference>
<name>A0ACC3B0D5_9EURO</name>
<proteinExistence type="predicted"/>
<sequence length="294" mass="32360">MAGRYSPNQRGARSVYAGGYSDTIKRQLERVVIPEKIKCEVCKKFRIQDYYSKRQIDNLRNAIAVQGARAAHQAHAKCRDCVGGPNLEIRCFVCDQTKGLEEFAKNQRQNRDTARCLSCVQNHADVEPLLEENKHLLEIEGMAPSIATSQVGDTMSADATRRSSEKSEDDEISSGGVWLEKGKSKETTAGKVSGHQYNAYDPQGNLHRRSATPSQASPSVHGGWGSWGVTAASSKAALSSYNYSSPTPKRSNFARIPSARTERSGAPTICEPKEARDAVESDDEDDNKDLEDYL</sequence>